<dbReference type="AlphaFoldDB" id="A0A4Q9DXZ6"/>
<dbReference type="PANTHER" id="PTHR43649">
    <property type="entry name" value="ARABINOSE-BINDING PROTEIN-RELATED"/>
    <property type="match status" value="1"/>
</dbReference>
<dbReference type="OrthoDB" id="9787283at2"/>
<reference evidence="2 3" key="1">
    <citation type="submission" date="2019-02" db="EMBL/GenBank/DDBJ databases">
        <title>Paenibacillus sp. nov., isolated from surface-sterilized tissue of Thalictrum simplex L.</title>
        <authorList>
            <person name="Tuo L."/>
        </authorList>
    </citation>
    <scope>NUCLEOTIDE SEQUENCE [LARGE SCALE GENOMIC DNA]</scope>
    <source>
        <strain evidence="2 3">N2SHLJ1</strain>
    </source>
</reference>
<accession>A0A4Q9DXZ6</accession>
<gene>
    <name evidence="2" type="ORF">EYB31_00270</name>
</gene>
<evidence type="ECO:0000256" key="1">
    <source>
        <dbReference type="ARBA" id="ARBA00022729"/>
    </source>
</evidence>
<organism evidence="2 3">
    <name type="scientific">Paenibacillus thalictri</name>
    <dbReference type="NCBI Taxonomy" id="2527873"/>
    <lineage>
        <taxon>Bacteria</taxon>
        <taxon>Bacillati</taxon>
        <taxon>Bacillota</taxon>
        <taxon>Bacilli</taxon>
        <taxon>Bacillales</taxon>
        <taxon>Paenibacillaceae</taxon>
        <taxon>Paenibacillus</taxon>
    </lineage>
</organism>
<keyword evidence="3" id="KW-1185">Reference proteome</keyword>
<comment type="caution">
    <text evidence="2">The sequence shown here is derived from an EMBL/GenBank/DDBJ whole genome shotgun (WGS) entry which is preliminary data.</text>
</comment>
<dbReference type="InterPro" id="IPR050490">
    <property type="entry name" value="Bact_solute-bd_prot1"/>
</dbReference>
<sequence length="499" mass="55342">MLAGLVTALAAGAFGCSKGPAAADGDKSAAAAGNDGKKTLQVEIIRPGSNLPTPDKDVIKQEMDKALGASYNMTVYASLDDYKNQLNVRLTAGNYPDLFLVDRQMLSQYVKQNLVLDLDKYKDKLKPALDFIGDAAKNGMIDGKLYAISHTQQKPMQSFFIRKDWLDRLGLKPPANLEELKAVAKAFTEKDPDGNGKQDTIGITGSKLETFQPVFGAFNIAMPGSFVVKDGKVTNSLFDPAMKDALSYIQGLIQDKVVDPELLGNTGMQHQQKAIMGQAGIIYIDWANLTKEQIMEQIKTVNPKAEWIPLTPPAGPGGQWNGTWDIGTSPYIFSIPKALEKNPDKLQKVFDLINYVANQQTGGLLVQYGVKGKHYNMEGDKIVPTELMGKEVGYSWLYQFTGRPEIKYLQSKFASQAPYIDFYNKQPRIEALNGFVTLPEGFNKTDVDRYVEEEFAKFIYGKRSLQEYDSFANTLKTTMNYQAYLDAAQKQLKQMGYGN</sequence>
<protein>
    <submittedName>
        <fullName evidence="2">Extracellular solute-binding protein</fullName>
    </submittedName>
</protein>
<keyword evidence="1" id="KW-0732">Signal</keyword>
<dbReference type="SUPFAM" id="SSF53850">
    <property type="entry name" value="Periplasmic binding protein-like II"/>
    <property type="match status" value="1"/>
</dbReference>
<dbReference type="EMBL" id="SIRE01000001">
    <property type="protein sequence ID" value="TBL81999.1"/>
    <property type="molecule type" value="Genomic_DNA"/>
</dbReference>
<dbReference type="Proteomes" id="UP000293142">
    <property type="component" value="Unassembled WGS sequence"/>
</dbReference>
<name>A0A4Q9DXZ6_9BACL</name>
<dbReference type="Gene3D" id="3.40.190.10">
    <property type="entry name" value="Periplasmic binding protein-like II"/>
    <property type="match status" value="2"/>
</dbReference>
<evidence type="ECO:0000313" key="2">
    <source>
        <dbReference type="EMBL" id="TBL81999.1"/>
    </source>
</evidence>
<evidence type="ECO:0000313" key="3">
    <source>
        <dbReference type="Proteomes" id="UP000293142"/>
    </source>
</evidence>
<dbReference type="PANTHER" id="PTHR43649:SF33">
    <property type="entry name" value="POLYGALACTURONAN_RHAMNOGALACTURONAN-BINDING PROTEIN YTCQ"/>
    <property type="match status" value="1"/>
</dbReference>
<proteinExistence type="predicted"/>